<proteinExistence type="predicted"/>
<comment type="caution">
    <text evidence="1">The sequence shown here is derived from an EMBL/GenBank/DDBJ whole genome shotgun (WGS) entry which is preliminary data.</text>
</comment>
<name>A0ABT8CC72_9BACT</name>
<accession>A0ABT8CC72</accession>
<evidence type="ECO:0000313" key="1">
    <source>
        <dbReference type="EMBL" id="MDN3689549.1"/>
    </source>
</evidence>
<dbReference type="EMBL" id="JAUFQS010000035">
    <property type="protein sequence ID" value="MDN3689549.1"/>
    <property type="molecule type" value="Genomic_DNA"/>
</dbReference>
<evidence type="ECO:0000313" key="2">
    <source>
        <dbReference type="Proteomes" id="UP001236663"/>
    </source>
</evidence>
<sequence length="68" mass="7957">MKSITIDIINEKAILLLQDLELLKLIRMRKETAVQKDGTDWGRYKGVMSKQPIGEVDQQLNELRSEWE</sequence>
<keyword evidence="2" id="KW-1185">Reference proteome</keyword>
<dbReference type="Proteomes" id="UP001236663">
    <property type="component" value="Unassembled WGS sequence"/>
</dbReference>
<protein>
    <submittedName>
        <fullName evidence="1">Uncharacterized protein</fullName>
    </submittedName>
</protein>
<organism evidence="1 2">
    <name type="scientific">Cyclobacterium jeungdonense</name>
    <dbReference type="NCBI Taxonomy" id="708087"/>
    <lineage>
        <taxon>Bacteria</taxon>
        <taxon>Pseudomonadati</taxon>
        <taxon>Bacteroidota</taxon>
        <taxon>Cytophagia</taxon>
        <taxon>Cytophagales</taxon>
        <taxon>Cyclobacteriaceae</taxon>
        <taxon>Cyclobacterium</taxon>
    </lineage>
</organism>
<gene>
    <name evidence="1" type="ORF">QWZ15_17105</name>
</gene>
<dbReference type="RefSeq" id="WP_163385908.1">
    <property type="nucleotide sequence ID" value="NZ_JAUFQS010000035.1"/>
</dbReference>
<reference evidence="2" key="1">
    <citation type="journal article" date="2019" name="Int. J. Syst. Evol. Microbiol.">
        <title>The Global Catalogue of Microorganisms (GCM) 10K type strain sequencing project: providing services to taxonomists for standard genome sequencing and annotation.</title>
        <authorList>
            <consortium name="The Broad Institute Genomics Platform"/>
            <consortium name="The Broad Institute Genome Sequencing Center for Infectious Disease"/>
            <person name="Wu L."/>
            <person name="Ma J."/>
        </authorList>
    </citation>
    <scope>NUCLEOTIDE SEQUENCE [LARGE SCALE GENOMIC DNA]</scope>
    <source>
        <strain evidence="2">CECT 7706</strain>
    </source>
</reference>